<dbReference type="Pfam" id="PF12833">
    <property type="entry name" value="HTH_18"/>
    <property type="match status" value="1"/>
</dbReference>
<sequence>MPGFVLGLILDEAAIAISFPAVETGAPGAGVELVERVESLLPGSLDIFSVHSASLELGAFFGRLRAGRLHAGFMIIDLRGTDDAGLAPLATALIAALPDDMTGAMLYADAIGANIAAREAKETHGASGRRRSCGLLPKWRLKRVIDYIDAHLDEPITLADLGAAAKLTRMHFAAQFRATTGLRPHEYLLRQRVERAKTLLLDDDFSIVEVALAVGFQTQAHFTTIFGRFVGETPYQWRRARASERRSSATSSAFARVSRNPSAAGVPLGMA</sequence>
<dbReference type="SUPFAM" id="SSF46689">
    <property type="entry name" value="Homeodomain-like"/>
    <property type="match status" value="2"/>
</dbReference>
<dbReference type="EMBL" id="JAUSWJ010000001">
    <property type="protein sequence ID" value="MDQ0517343.1"/>
    <property type="molecule type" value="Genomic_DNA"/>
</dbReference>
<keyword evidence="3" id="KW-0804">Transcription</keyword>
<keyword evidence="2" id="KW-0238">DNA-binding</keyword>
<evidence type="ECO:0000313" key="5">
    <source>
        <dbReference type="EMBL" id="MDQ0517343.1"/>
    </source>
</evidence>
<dbReference type="Proteomes" id="UP001223743">
    <property type="component" value="Unassembled WGS sequence"/>
</dbReference>
<feature type="domain" description="HTH araC/xylS-type" evidence="4">
    <location>
        <begin position="142"/>
        <end position="240"/>
    </location>
</feature>
<evidence type="ECO:0000256" key="3">
    <source>
        <dbReference type="ARBA" id="ARBA00023163"/>
    </source>
</evidence>
<evidence type="ECO:0000313" key="6">
    <source>
        <dbReference type="Proteomes" id="UP001223743"/>
    </source>
</evidence>
<dbReference type="InterPro" id="IPR050204">
    <property type="entry name" value="AraC_XylS_family_regulators"/>
</dbReference>
<dbReference type="InterPro" id="IPR018060">
    <property type="entry name" value="HTH_AraC"/>
</dbReference>
<comment type="caution">
    <text evidence="5">The sequence shown here is derived from an EMBL/GenBank/DDBJ whole genome shotgun (WGS) entry which is preliminary data.</text>
</comment>
<evidence type="ECO:0000256" key="2">
    <source>
        <dbReference type="ARBA" id="ARBA00023125"/>
    </source>
</evidence>
<keyword evidence="1" id="KW-0805">Transcription regulation</keyword>
<gene>
    <name evidence="5" type="ORF">QO015_002956</name>
</gene>
<keyword evidence="6" id="KW-1185">Reference proteome</keyword>
<dbReference type="SMART" id="SM00342">
    <property type="entry name" value="HTH_ARAC"/>
    <property type="match status" value="1"/>
</dbReference>
<dbReference type="PANTHER" id="PTHR46796">
    <property type="entry name" value="HTH-TYPE TRANSCRIPTIONAL ACTIVATOR RHAS-RELATED"/>
    <property type="match status" value="1"/>
</dbReference>
<reference evidence="5 6" key="1">
    <citation type="submission" date="2023-07" db="EMBL/GenBank/DDBJ databases">
        <title>Genomic Encyclopedia of Type Strains, Phase IV (KMG-IV): sequencing the most valuable type-strain genomes for metagenomic binning, comparative biology and taxonomic classification.</title>
        <authorList>
            <person name="Goeker M."/>
        </authorList>
    </citation>
    <scope>NUCLEOTIDE SEQUENCE [LARGE SCALE GENOMIC DNA]</scope>
    <source>
        <strain evidence="5 6">B1-1</strain>
    </source>
</reference>
<dbReference type="PROSITE" id="PS01124">
    <property type="entry name" value="HTH_ARAC_FAMILY_2"/>
    <property type="match status" value="1"/>
</dbReference>
<dbReference type="Gene3D" id="1.10.10.60">
    <property type="entry name" value="Homeodomain-like"/>
    <property type="match status" value="2"/>
</dbReference>
<proteinExistence type="predicted"/>
<dbReference type="InterPro" id="IPR018062">
    <property type="entry name" value="HTH_AraC-typ_CS"/>
</dbReference>
<dbReference type="InterPro" id="IPR009057">
    <property type="entry name" value="Homeodomain-like_sf"/>
</dbReference>
<accession>A0ABU0M8P7</accession>
<evidence type="ECO:0000259" key="4">
    <source>
        <dbReference type="PROSITE" id="PS01124"/>
    </source>
</evidence>
<dbReference type="RefSeq" id="WP_266278492.1">
    <property type="nucleotide sequence ID" value="NZ_JAPKNF010000001.1"/>
</dbReference>
<dbReference type="PANTHER" id="PTHR46796:SF14">
    <property type="entry name" value="TRANSCRIPTIONAL REGULATORY PROTEIN"/>
    <property type="match status" value="1"/>
</dbReference>
<evidence type="ECO:0000256" key="1">
    <source>
        <dbReference type="ARBA" id="ARBA00023015"/>
    </source>
</evidence>
<dbReference type="PROSITE" id="PS00041">
    <property type="entry name" value="HTH_ARAC_FAMILY_1"/>
    <property type="match status" value="1"/>
</dbReference>
<name>A0ABU0M8P7_9HYPH</name>
<protein>
    <submittedName>
        <fullName evidence="5">AraC-like DNA-binding protein</fullName>
    </submittedName>
</protein>
<organism evidence="5 6">
    <name type="scientific">Kaistia geumhonensis</name>
    <dbReference type="NCBI Taxonomy" id="410839"/>
    <lineage>
        <taxon>Bacteria</taxon>
        <taxon>Pseudomonadati</taxon>
        <taxon>Pseudomonadota</taxon>
        <taxon>Alphaproteobacteria</taxon>
        <taxon>Hyphomicrobiales</taxon>
        <taxon>Kaistiaceae</taxon>
        <taxon>Kaistia</taxon>
    </lineage>
</organism>